<keyword evidence="3" id="KW-1003">Cell membrane</keyword>
<feature type="transmembrane region" description="Helical" evidence="7">
    <location>
        <begin position="129"/>
        <end position="150"/>
    </location>
</feature>
<protein>
    <submittedName>
        <fullName evidence="10">ABC transporter permease</fullName>
    </submittedName>
</protein>
<reference evidence="10 11" key="1">
    <citation type="submission" date="2024-09" db="EMBL/GenBank/DDBJ databases">
        <authorList>
            <person name="Sun Q."/>
            <person name="Mori K."/>
        </authorList>
    </citation>
    <scope>NUCLEOTIDE SEQUENCE [LARGE SCALE GENOMIC DNA]</scope>
    <source>
        <strain evidence="10 11">JCM 11683</strain>
    </source>
</reference>
<evidence type="ECO:0000256" key="2">
    <source>
        <dbReference type="ARBA" id="ARBA00022448"/>
    </source>
</evidence>
<dbReference type="SUPFAM" id="SSF161098">
    <property type="entry name" value="MetI-like"/>
    <property type="match status" value="1"/>
</dbReference>
<evidence type="ECO:0000256" key="6">
    <source>
        <dbReference type="ARBA" id="ARBA00023136"/>
    </source>
</evidence>
<sequence length="332" mass="35088">MADRTTPDTPADQAATTSGAATPADRAATASGAATTASPQQLAWNRRMAAAKKNWHVFLEDRTGVAGAIMLVVVILVAAFAPLIADRSLLDVTQNLDQPRYAPPSVEHPLGTDNHGRELWARLVWGARVSLIVGLAATAMSMIIGTIMGMAAGHFSGIVGGVIMRIIDFFLVLPSLLLAIVLSSVLERGVLTIVIAIGVTSWAGTARIVRAQTLSAESRLYIERARVLGAGHWHIIRTHLLPAVMPLVLANTTLTVGSAIIAESTLAFLGLGDTTEQSWGTMLKNAMDVSAATSGYWWYILTPGVAIVAVVLAFTLVGRAIETIANPTLRSR</sequence>
<feature type="transmembrane region" description="Helical" evidence="7">
    <location>
        <begin position="63"/>
        <end position="85"/>
    </location>
</feature>
<comment type="subcellular location">
    <subcellularLocation>
        <location evidence="1 7">Cell membrane</location>
        <topology evidence="1 7">Multi-pass membrane protein</topology>
    </subcellularLocation>
</comment>
<dbReference type="PANTHER" id="PTHR43386">
    <property type="entry name" value="OLIGOPEPTIDE TRANSPORT SYSTEM PERMEASE PROTEIN APPC"/>
    <property type="match status" value="1"/>
</dbReference>
<dbReference type="PANTHER" id="PTHR43386:SF1">
    <property type="entry name" value="D,D-DIPEPTIDE TRANSPORT SYSTEM PERMEASE PROTEIN DDPC-RELATED"/>
    <property type="match status" value="1"/>
</dbReference>
<evidence type="ECO:0000256" key="8">
    <source>
        <dbReference type="SAM" id="MobiDB-lite"/>
    </source>
</evidence>
<feature type="transmembrane region" description="Helical" evidence="7">
    <location>
        <begin position="162"/>
        <end position="183"/>
    </location>
</feature>
<dbReference type="InterPro" id="IPR025966">
    <property type="entry name" value="OppC_N"/>
</dbReference>
<feature type="transmembrane region" description="Helical" evidence="7">
    <location>
        <begin position="189"/>
        <end position="209"/>
    </location>
</feature>
<evidence type="ECO:0000313" key="10">
    <source>
        <dbReference type="EMBL" id="MFB9776227.1"/>
    </source>
</evidence>
<dbReference type="Pfam" id="PF12911">
    <property type="entry name" value="OppC_N"/>
    <property type="match status" value="1"/>
</dbReference>
<feature type="domain" description="ABC transmembrane type-1" evidence="9">
    <location>
        <begin position="127"/>
        <end position="318"/>
    </location>
</feature>
<dbReference type="Proteomes" id="UP001589707">
    <property type="component" value="Unassembled WGS sequence"/>
</dbReference>
<feature type="compositionally biased region" description="Low complexity" evidence="8">
    <location>
        <begin position="7"/>
        <end position="39"/>
    </location>
</feature>
<dbReference type="InterPro" id="IPR035906">
    <property type="entry name" value="MetI-like_sf"/>
</dbReference>
<keyword evidence="4 7" id="KW-0812">Transmembrane</keyword>
<dbReference type="CDD" id="cd06261">
    <property type="entry name" value="TM_PBP2"/>
    <property type="match status" value="1"/>
</dbReference>
<evidence type="ECO:0000256" key="7">
    <source>
        <dbReference type="RuleBase" id="RU363032"/>
    </source>
</evidence>
<evidence type="ECO:0000259" key="9">
    <source>
        <dbReference type="PROSITE" id="PS50928"/>
    </source>
</evidence>
<keyword evidence="11" id="KW-1185">Reference proteome</keyword>
<dbReference type="InterPro" id="IPR000515">
    <property type="entry name" value="MetI-like"/>
</dbReference>
<comment type="similarity">
    <text evidence="7">Belongs to the binding-protein-dependent transport system permease family.</text>
</comment>
<evidence type="ECO:0000313" key="11">
    <source>
        <dbReference type="Proteomes" id="UP001589707"/>
    </source>
</evidence>
<evidence type="ECO:0000256" key="3">
    <source>
        <dbReference type="ARBA" id="ARBA00022475"/>
    </source>
</evidence>
<dbReference type="RefSeq" id="WP_376840041.1">
    <property type="nucleotide sequence ID" value="NZ_JBHMAU010000048.1"/>
</dbReference>
<accession>A0ABV5X2P0</accession>
<gene>
    <name evidence="10" type="ORF">ACFFN1_07395</name>
</gene>
<dbReference type="Pfam" id="PF00528">
    <property type="entry name" value="BPD_transp_1"/>
    <property type="match status" value="1"/>
</dbReference>
<evidence type="ECO:0000256" key="5">
    <source>
        <dbReference type="ARBA" id="ARBA00022989"/>
    </source>
</evidence>
<keyword evidence="2 7" id="KW-0813">Transport</keyword>
<evidence type="ECO:0000256" key="1">
    <source>
        <dbReference type="ARBA" id="ARBA00004651"/>
    </source>
</evidence>
<feature type="region of interest" description="Disordered" evidence="8">
    <location>
        <begin position="1"/>
        <end position="39"/>
    </location>
</feature>
<comment type="caution">
    <text evidence="10">The sequence shown here is derived from an EMBL/GenBank/DDBJ whole genome shotgun (WGS) entry which is preliminary data.</text>
</comment>
<name>A0ABV5X2P0_9MICO</name>
<dbReference type="InterPro" id="IPR050366">
    <property type="entry name" value="BP-dependent_transpt_permease"/>
</dbReference>
<proteinExistence type="inferred from homology"/>
<feature type="transmembrane region" description="Helical" evidence="7">
    <location>
        <begin position="296"/>
        <end position="317"/>
    </location>
</feature>
<keyword evidence="6 7" id="KW-0472">Membrane</keyword>
<keyword evidence="5 7" id="KW-1133">Transmembrane helix</keyword>
<dbReference type="PROSITE" id="PS50928">
    <property type="entry name" value="ABC_TM1"/>
    <property type="match status" value="1"/>
</dbReference>
<feature type="transmembrane region" description="Helical" evidence="7">
    <location>
        <begin position="240"/>
        <end position="262"/>
    </location>
</feature>
<dbReference type="Gene3D" id="1.10.3720.10">
    <property type="entry name" value="MetI-like"/>
    <property type="match status" value="1"/>
</dbReference>
<organism evidence="10 11">
    <name type="scientific">Brevibacterium otitidis</name>
    <dbReference type="NCBI Taxonomy" id="53364"/>
    <lineage>
        <taxon>Bacteria</taxon>
        <taxon>Bacillati</taxon>
        <taxon>Actinomycetota</taxon>
        <taxon>Actinomycetes</taxon>
        <taxon>Micrococcales</taxon>
        <taxon>Brevibacteriaceae</taxon>
        <taxon>Brevibacterium</taxon>
    </lineage>
</organism>
<evidence type="ECO:0000256" key="4">
    <source>
        <dbReference type="ARBA" id="ARBA00022692"/>
    </source>
</evidence>
<dbReference type="EMBL" id="JBHMAU010000048">
    <property type="protein sequence ID" value="MFB9776227.1"/>
    <property type="molecule type" value="Genomic_DNA"/>
</dbReference>